<sequence length="67" mass="7379">MAQGDTDITKIINNPAPASFDNTSLAKAGANFELQPWDWAFYAERSVNINTILMKARLSLTSNLTGY</sequence>
<name>A0A330M348_9GAMM</name>
<dbReference type="KEGG" id="sbk:SHEWBE_3146"/>
<proteinExistence type="predicted"/>
<protein>
    <submittedName>
        <fullName evidence="1">Uncharacterized protein</fullName>
    </submittedName>
</protein>
<dbReference type="AlphaFoldDB" id="A0A330M348"/>
<evidence type="ECO:0000313" key="2">
    <source>
        <dbReference type="Proteomes" id="UP000250123"/>
    </source>
</evidence>
<dbReference type="EMBL" id="LS483452">
    <property type="protein sequence ID" value="SQH77109.1"/>
    <property type="molecule type" value="Genomic_DNA"/>
</dbReference>
<organism evidence="1 2">
    <name type="scientific">Shewanella benthica</name>
    <dbReference type="NCBI Taxonomy" id="43661"/>
    <lineage>
        <taxon>Bacteria</taxon>
        <taxon>Pseudomonadati</taxon>
        <taxon>Pseudomonadota</taxon>
        <taxon>Gammaproteobacteria</taxon>
        <taxon>Alteromonadales</taxon>
        <taxon>Shewanellaceae</taxon>
        <taxon>Shewanella</taxon>
    </lineage>
</organism>
<dbReference type="Proteomes" id="UP000250123">
    <property type="component" value="Chromosome SHEWBE"/>
</dbReference>
<gene>
    <name evidence="1" type="ORF">SHEWBE_3146</name>
</gene>
<reference evidence="2" key="1">
    <citation type="submission" date="2018-06" db="EMBL/GenBank/DDBJ databases">
        <authorList>
            <person name="Cea G.-C."/>
            <person name="William W."/>
        </authorList>
    </citation>
    <scope>NUCLEOTIDE SEQUENCE [LARGE SCALE GENOMIC DNA]</scope>
    <source>
        <strain evidence="2">DB21MT-2</strain>
    </source>
</reference>
<evidence type="ECO:0000313" key="1">
    <source>
        <dbReference type="EMBL" id="SQH77109.1"/>
    </source>
</evidence>
<accession>A0A330M348</accession>